<dbReference type="InterPro" id="IPR032319">
    <property type="entry name" value="CLP1_P"/>
</dbReference>
<reference evidence="5 6" key="1">
    <citation type="journal article" date="2012" name="BMC Genomics">
        <title>Comparative genomic analysis and phylogenetic position of Theileria equi.</title>
        <authorList>
            <person name="Kappmeyer L.S."/>
            <person name="Thiagarajan M."/>
            <person name="Herndon D.R."/>
            <person name="Ramsay J.D."/>
            <person name="Caler E."/>
            <person name="Djikeng A."/>
            <person name="Gillespie J.J."/>
            <person name="Lau A.O."/>
            <person name="Roalson E.H."/>
            <person name="Silva J.C."/>
            <person name="Silva M.G."/>
            <person name="Suarez C.E."/>
            <person name="Ueti M.W."/>
            <person name="Nene V.M."/>
            <person name="Mealey R.H."/>
            <person name="Knowles D.P."/>
            <person name="Brayton K.A."/>
        </authorList>
    </citation>
    <scope>NUCLEOTIDE SEQUENCE [LARGE SCALE GENOMIC DNA]</scope>
    <source>
        <strain evidence="5 6">WA</strain>
    </source>
</reference>
<dbReference type="GO" id="GO:0006388">
    <property type="term" value="P:tRNA splicing, via endonucleolytic cleavage and ligation"/>
    <property type="evidence" value="ECO:0007669"/>
    <property type="project" value="TreeGrafter"/>
</dbReference>
<dbReference type="Proteomes" id="UP000031512">
    <property type="component" value="Unassembled WGS sequence"/>
</dbReference>
<evidence type="ECO:0000259" key="4">
    <source>
        <dbReference type="Pfam" id="PF16575"/>
    </source>
</evidence>
<dbReference type="SUPFAM" id="SSF52540">
    <property type="entry name" value="P-loop containing nucleoside triphosphate hydrolases"/>
    <property type="match status" value="2"/>
</dbReference>
<evidence type="ECO:0000313" key="5">
    <source>
        <dbReference type="EMBL" id="EKX74033.1"/>
    </source>
</evidence>
<gene>
    <name evidence="5" type="ORF">BEWA_040710</name>
</gene>
<dbReference type="eggNOG" id="KOG2749">
    <property type="taxonomic scope" value="Eukaryota"/>
</dbReference>
<dbReference type="GO" id="GO:0051731">
    <property type="term" value="F:polynucleotide 5'-hydroxyl-kinase activity"/>
    <property type="evidence" value="ECO:0007669"/>
    <property type="project" value="InterPro"/>
</dbReference>
<dbReference type="EMBL" id="ACOU01000002">
    <property type="protein sequence ID" value="EKX74033.1"/>
    <property type="molecule type" value="Genomic_DNA"/>
</dbReference>
<dbReference type="RefSeq" id="XP_004833485.1">
    <property type="nucleotide sequence ID" value="XM_004833428.1"/>
</dbReference>
<dbReference type="Gene3D" id="2.60.120.1030">
    <property type="entry name" value="Clp1, DNA binding domain"/>
    <property type="match status" value="1"/>
</dbReference>
<protein>
    <submittedName>
        <fullName evidence="5">Uncharacterized protein</fullName>
    </submittedName>
</protein>
<evidence type="ECO:0000256" key="2">
    <source>
        <dbReference type="ARBA" id="ARBA00022840"/>
    </source>
</evidence>
<organism evidence="5 6">
    <name type="scientific">Theileria equi strain WA</name>
    <dbReference type="NCBI Taxonomy" id="1537102"/>
    <lineage>
        <taxon>Eukaryota</taxon>
        <taxon>Sar</taxon>
        <taxon>Alveolata</taxon>
        <taxon>Apicomplexa</taxon>
        <taxon>Aconoidasida</taxon>
        <taxon>Piroplasmida</taxon>
        <taxon>Theileriidae</taxon>
        <taxon>Theileria</taxon>
    </lineage>
</organism>
<dbReference type="GO" id="GO:0005524">
    <property type="term" value="F:ATP binding"/>
    <property type="evidence" value="ECO:0007669"/>
    <property type="project" value="UniProtKB-KW"/>
</dbReference>
<feature type="domain" description="Clp1 P-loop" evidence="4">
    <location>
        <begin position="131"/>
        <end position="218"/>
    </location>
</feature>
<dbReference type="InterPro" id="IPR038239">
    <property type="entry name" value="Clp1_N_sf"/>
</dbReference>
<keyword evidence="6" id="KW-1185">Reference proteome</keyword>
<dbReference type="PANTHER" id="PTHR12755">
    <property type="entry name" value="CLEAVAGE/POLYADENYLATION FACTOR IA SUBUNIT CLP1P"/>
    <property type="match status" value="1"/>
</dbReference>
<name>L1LFU5_THEEQ</name>
<dbReference type="InterPro" id="IPR045116">
    <property type="entry name" value="Clp1/Grc3"/>
</dbReference>
<evidence type="ECO:0000256" key="1">
    <source>
        <dbReference type="ARBA" id="ARBA00022741"/>
    </source>
</evidence>
<accession>L1LFU5</accession>
<dbReference type="AlphaFoldDB" id="L1LFU5"/>
<dbReference type="InterPro" id="IPR027417">
    <property type="entry name" value="P-loop_NTPase"/>
</dbReference>
<dbReference type="VEuPathDB" id="PiroplasmaDB:BEWA_040710"/>
<keyword evidence="2" id="KW-0067">ATP-binding</keyword>
<dbReference type="KEGG" id="beq:BEWA_040710"/>
<sequence>MFQPIRTYKLSPFSELRLVTETSFSPVSIPPSVLLLNTPFNDPSVPCERGSAEIFGRELIPDMEISIGEGEKLAIFTWVGCTLQVKGHVQQEYEAYDNAMREYLNLVNALDAERESAAIKNTHGPRILVTGSPSSGKSSICMMLCNYALRNGWTPVFVEADPRASTDKKPLNFYPGTIGATVVTSIEDSLPRNPLIHFYGYSYIQDNEWLYLHVRSTTQKITFLLQTCKTMSVNIELMMEQNLKLQPHSRRTDEVKDMEKYIASSGLIINAPYQASKDTIVRLAEIFKVTMIVVIDSPSIHQDLVKAFTVQKNTIPTKPAFDGSGVDFVSPNLLGNLAFAQPNEPASVATEIDNPKIPKEKRQVLVLGASKLEGVVPVDNDRLKYLNFMCWKRYFEIGSSGKFHVVRFKMLDTNFVFIDTIEALSKDAFPTDEQYSMKSKELYASPWSGDPFVLTNSIVAVPATEDMDLIPYSNIIAFFHIRSVELNEDTTQNFDGDMVEDSESVKTYILEATCHSFYSPTSLPKFLIVPGNLKTMKWIPN</sequence>
<dbReference type="Pfam" id="PF16573">
    <property type="entry name" value="CLP1_N"/>
    <property type="match status" value="1"/>
</dbReference>
<proteinExistence type="predicted"/>
<dbReference type="Gene3D" id="3.40.50.300">
    <property type="entry name" value="P-loop containing nucleotide triphosphate hydrolases"/>
    <property type="match status" value="1"/>
</dbReference>
<comment type="caution">
    <text evidence="5">The sequence shown here is derived from an EMBL/GenBank/DDBJ whole genome shotgun (WGS) entry which is preliminary data.</text>
</comment>
<dbReference type="GO" id="GO:0005634">
    <property type="term" value="C:nucleus"/>
    <property type="evidence" value="ECO:0007669"/>
    <property type="project" value="TreeGrafter"/>
</dbReference>
<evidence type="ECO:0000313" key="6">
    <source>
        <dbReference type="Proteomes" id="UP000031512"/>
    </source>
</evidence>
<dbReference type="GeneID" id="15807481"/>
<dbReference type="PANTHER" id="PTHR12755:SF6">
    <property type="entry name" value="POLYRIBONUCLEOTIDE 5'-HYDROXYL-KINASE CLP1"/>
    <property type="match status" value="1"/>
</dbReference>
<dbReference type="Pfam" id="PF16575">
    <property type="entry name" value="CLP1_P"/>
    <property type="match status" value="1"/>
</dbReference>
<dbReference type="STRING" id="1537102.L1LFU5"/>
<evidence type="ECO:0000259" key="3">
    <source>
        <dbReference type="Pfam" id="PF16573"/>
    </source>
</evidence>
<keyword evidence="1" id="KW-0547">Nucleotide-binding</keyword>
<dbReference type="OrthoDB" id="258143at2759"/>
<dbReference type="InterPro" id="IPR032324">
    <property type="entry name" value="Clp1_N"/>
</dbReference>
<feature type="domain" description="Clp1 N-terminal" evidence="3">
    <location>
        <begin position="48"/>
        <end position="117"/>
    </location>
</feature>